<protein>
    <recommendedName>
        <fullName evidence="2">DUF4806 domain-containing protein</fullName>
    </recommendedName>
</protein>
<dbReference type="PANTHER" id="PTHR34153">
    <property type="entry name" value="SI:CH211-262H13.3-RELATED-RELATED"/>
    <property type="match status" value="1"/>
</dbReference>
<feature type="domain" description="DUF4806" evidence="2">
    <location>
        <begin position="617"/>
        <end position="691"/>
    </location>
</feature>
<sequence length="753" mass="84857">MSDKIESYWTLRRGVLSRISDHLSDLQNQSDESQDSFQTGSVEGQSHVHYSGGASAQDTGRVHTSGIDSSDITYDSDNDMADTTERGANENCEPEEDVIDRWKATEFRQFLLYTGPLVLLNAVHPNIYKNFLLLSVAMHILLNESLCNVYNAYAHDLLVAFVYHFGQLYGNDMMVYNVHGLVHLSNDAAKYGSLDNVSSFPFENFLGKLKRMVRKPSFALQQIIRRLSEQRYMNPSNKKAKEYPILKREHALGPIPDVLANGIQYRSLETDNYSIKLNAKDSCFRVNGKIVVVKNLIQKDADVFIVYQAFRNTEDFFGTPVSSNLLGIQTVHELEMQVSFSKLNQIQSKCVLLPYKRKFLAIPFTSNIWSMYAVVEFTDGLEVEVIPSAWLTENKKKAYWPMWRNMTKVQSAIKQCLKPGADYMCLDIRVLYESDNFDKARSKLANAVMTSSLETTDGEDASREEKGQKRKKRPNPKYNNLSSSEDEEDDDSTQLKKLRRSPRKNIKSFPDLPPLPELPIPVTPQPSPSSSSSSSSLPKQNEPKRRLISSPSTAASPRATPEVSTKSRVSATDIKIISIIEDIKGQVRFNTKLLQNILAKVEVAAPVAETDQTLDIGIDFPLKTLNNLDALEEQLEDSGIVRALLPNLTAIGGDSLQSSVRRLLSFLMTNDLAQQINWKGKGKKRGFSALKLKPIVLKAVRKNRFCAQATEADVEKVIKDWLRYSADRDGGRKRRAEKKKENARTEAEADESD</sequence>
<dbReference type="InterPro" id="IPR032071">
    <property type="entry name" value="DUF4806"/>
</dbReference>
<evidence type="ECO:0000313" key="3">
    <source>
        <dbReference type="EnsemblMetazoa" id="G33938.1:cds"/>
    </source>
</evidence>
<dbReference type="AlphaFoldDB" id="A0A8W8MMI5"/>
<feature type="region of interest" description="Disordered" evidence="1">
    <location>
        <begin position="26"/>
        <end position="94"/>
    </location>
</feature>
<feature type="compositionally biased region" description="Pro residues" evidence="1">
    <location>
        <begin position="511"/>
        <end position="527"/>
    </location>
</feature>
<proteinExistence type="predicted"/>
<dbReference type="Pfam" id="PF16064">
    <property type="entry name" value="DUF4806"/>
    <property type="match status" value="1"/>
</dbReference>
<feature type="compositionally biased region" description="Basic residues" evidence="1">
    <location>
        <begin position="496"/>
        <end position="506"/>
    </location>
</feature>
<keyword evidence="4" id="KW-1185">Reference proteome</keyword>
<feature type="compositionally biased region" description="Low complexity" evidence="1">
    <location>
        <begin position="549"/>
        <end position="561"/>
    </location>
</feature>
<feature type="region of interest" description="Disordered" evidence="1">
    <location>
        <begin position="728"/>
        <end position="753"/>
    </location>
</feature>
<dbReference type="EnsemblMetazoa" id="G33938.1">
    <property type="protein sequence ID" value="G33938.1:cds"/>
    <property type="gene ID" value="G33938"/>
</dbReference>
<feature type="compositionally biased region" description="Polar residues" evidence="1">
    <location>
        <begin position="26"/>
        <end position="44"/>
    </location>
</feature>
<name>A0A8W8MMI5_MAGGI</name>
<evidence type="ECO:0000259" key="2">
    <source>
        <dbReference type="Pfam" id="PF16064"/>
    </source>
</evidence>
<organism evidence="3 4">
    <name type="scientific">Magallana gigas</name>
    <name type="common">Pacific oyster</name>
    <name type="synonym">Crassostrea gigas</name>
    <dbReference type="NCBI Taxonomy" id="29159"/>
    <lineage>
        <taxon>Eukaryota</taxon>
        <taxon>Metazoa</taxon>
        <taxon>Spiralia</taxon>
        <taxon>Lophotrochozoa</taxon>
        <taxon>Mollusca</taxon>
        <taxon>Bivalvia</taxon>
        <taxon>Autobranchia</taxon>
        <taxon>Pteriomorphia</taxon>
        <taxon>Ostreida</taxon>
        <taxon>Ostreoidea</taxon>
        <taxon>Ostreidae</taxon>
        <taxon>Magallana</taxon>
    </lineage>
</organism>
<dbReference type="PANTHER" id="PTHR34153:SF2">
    <property type="entry name" value="SI:CH211-262H13.3-RELATED"/>
    <property type="match status" value="1"/>
</dbReference>
<feature type="region of interest" description="Disordered" evidence="1">
    <location>
        <begin position="452"/>
        <end position="567"/>
    </location>
</feature>
<evidence type="ECO:0000313" key="4">
    <source>
        <dbReference type="Proteomes" id="UP000005408"/>
    </source>
</evidence>
<feature type="compositionally biased region" description="Basic and acidic residues" evidence="1">
    <location>
        <begin position="738"/>
        <end position="747"/>
    </location>
</feature>
<reference evidence="3" key="1">
    <citation type="submission" date="2022-08" db="UniProtKB">
        <authorList>
            <consortium name="EnsemblMetazoa"/>
        </authorList>
    </citation>
    <scope>IDENTIFICATION</scope>
    <source>
        <strain evidence="3">05x7-T-G4-1.051#20</strain>
    </source>
</reference>
<dbReference type="Proteomes" id="UP000005408">
    <property type="component" value="Unassembled WGS sequence"/>
</dbReference>
<accession>A0A8W8MMI5</accession>
<evidence type="ECO:0000256" key="1">
    <source>
        <dbReference type="SAM" id="MobiDB-lite"/>
    </source>
</evidence>